<evidence type="ECO:0000313" key="3">
    <source>
        <dbReference type="EMBL" id="GIE00404.1"/>
    </source>
</evidence>
<evidence type="ECO:0000256" key="1">
    <source>
        <dbReference type="ARBA" id="ARBA00022729"/>
    </source>
</evidence>
<dbReference type="InterPro" id="IPR050955">
    <property type="entry name" value="Plant_Biomass_Hydrol_Est"/>
</dbReference>
<dbReference type="Proteomes" id="UP000637628">
    <property type="component" value="Unassembled WGS sequence"/>
</dbReference>
<dbReference type="PANTHER" id="PTHR43037:SF1">
    <property type="entry name" value="BLL1128 PROTEIN"/>
    <property type="match status" value="1"/>
</dbReference>
<feature type="domain" description="Phospholipase/carboxylesterase/thioesterase" evidence="2">
    <location>
        <begin position="99"/>
        <end position="173"/>
    </location>
</feature>
<dbReference type="Gene3D" id="3.40.50.1820">
    <property type="entry name" value="alpha/beta hydrolase"/>
    <property type="match status" value="1"/>
</dbReference>
<dbReference type="SUPFAM" id="SSF53474">
    <property type="entry name" value="alpha/beta-Hydrolases"/>
    <property type="match status" value="1"/>
</dbReference>
<dbReference type="InterPro" id="IPR003140">
    <property type="entry name" value="PLipase/COase/thioEstase"/>
</dbReference>
<accession>A0ABQ3YSQ3</accession>
<evidence type="ECO:0000259" key="2">
    <source>
        <dbReference type="Pfam" id="PF02230"/>
    </source>
</evidence>
<reference evidence="3 4" key="1">
    <citation type="submission" date="2021-01" db="EMBL/GenBank/DDBJ databases">
        <title>Whole genome shotgun sequence of Actinoplanes durhamensis NBRC 14914.</title>
        <authorList>
            <person name="Komaki H."/>
            <person name="Tamura T."/>
        </authorList>
    </citation>
    <scope>NUCLEOTIDE SEQUENCE [LARGE SCALE GENOMIC DNA]</scope>
    <source>
        <strain evidence="3 4">NBRC 14914</strain>
    </source>
</reference>
<proteinExistence type="predicted"/>
<dbReference type="PANTHER" id="PTHR43037">
    <property type="entry name" value="UNNAMED PRODUCT-RELATED"/>
    <property type="match status" value="1"/>
</dbReference>
<dbReference type="Pfam" id="PF02230">
    <property type="entry name" value="Abhydrolase_2"/>
    <property type="match status" value="1"/>
</dbReference>
<dbReference type="RefSeq" id="WP_203726046.1">
    <property type="nucleotide sequence ID" value="NZ_BAAATX010000002.1"/>
</dbReference>
<sequence length="278" mass="29392">MTSDSVEVGGRTRTFTVVGTPGEKTDLILVFHGSKQNGRKHRAFTGGMFDALATAGTAAVVYLDGYRGNWNDARRQSAFPARRDDIDDVGFVRAVIDRLGAARVFAVGYSNGGQMVMRLAHETPALIAGATVLAATMPAPGNFLLAESGYAPMPVLLIHGTRDPIVSYRGGEMSWWARALFKVGGRTLSMPETAAYFAARNGITAEPAGTRTGDTERTDYRQDGRPPVTLLTVHGGGHTIPGPHKAPAVLGRTSTKVNTADLIGEFFGLAGHAADAHG</sequence>
<dbReference type="EMBL" id="BOML01000014">
    <property type="protein sequence ID" value="GIE00404.1"/>
    <property type="molecule type" value="Genomic_DNA"/>
</dbReference>
<keyword evidence="1" id="KW-0732">Signal</keyword>
<keyword evidence="4" id="KW-1185">Reference proteome</keyword>
<organism evidence="3 4">
    <name type="scientific">Paractinoplanes durhamensis</name>
    <dbReference type="NCBI Taxonomy" id="113563"/>
    <lineage>
        <taxon>Bacteria</taxon>
        <taxon>Bacillati</taxon>
        <taxon>Actinomycetota</taxon>
        <taxon>Actinomycetes</taxon>
        <taxon>Micromonosporales</taxon>
        <taxon>Micromonosporaceae</taxon>
        <taxon>Paractinoplanes</taxon>
    </lineage>
</organism>
<comment type="caution">
    <text evidence="3">The sequence shown here is derived from an EMBL/GenBank/DDBJ whole genome shotgun (WGS) entry which is preliminary data.</text>
</comment>
<dbReference type="InterPro" id="IPR029058">
    <property type="entry name" value="AB_hydrolase_fold"/>
</dbReference>
<name>A0ABQ3YSQ3_9ACTN</name>
<evidence type="ECO:0000313" key="4">
    <source>
        <dbReference type="Proteomes" id="UP000637628"/>
    </source>
</evidence>
<protein>
    <recommendedName>
        <fullName evidence="2">Phospholipase/carboxylesterase/thioesterase domain-containing protein</fullName>
    </recommendedName>
</protein>
<gene>
    <name evidence="3" type="ORF">Adu01nite_17540</name>
</gene>